<evidence type="ECO:0000313" key="1">
    <source>
        <dbReference type="EMBL" id="PIO24364.1"/>
    </source>
</evidence>
<proteinExistence type="predicted"/>
<accession>A0A2G9R917</accession>
<organism evidence="1 2">
    <name type="scientific">Aquarana catesbeiana</name>
    <name type="common">American bullfrog</name>
    <name type="synonym">Rana catesbeiana</name>
    <dbReference type="NCBI Taxonomy" id="8400"/>
    <lineage>
        <taxon>Eukaryota</taxon>
        <taxon>Metazoa</taxon>
        <taxon>Chordata</taxon>
        <taxon>Craniata</taxon>
        <taxon>Vertebrata</taxon>
        <taxon>Euteleostomi</taxon>
        <taxon>Amphibia</taxon>
        <taxon>Batrachia</taxon>
        <taxon>Anura</taxon>
        <taxon>Neobatrachia</taxon>
        <taxon>Ranoidea</taxon>
        <taxon>Ranidae</taxon>
        <taxon>Aquarana</taxon>
    </lineage>
</organism>
<keyword evidence="2" id="KW-1185">Reference proteome</keyword>
<dbReference type="AlphaFoldDB" id="A0A2G9R917"/>
<protein>
    <submittedName>
        <fullName evidence="1">Uncharacterized protein</fullName>
    </submittedName>
</protein>
<gene>
    <name evidence="1" type="ORF">AB205_0120540</name>
</gene>
<dbReference type="EMBL" id="KV959642">
    <property type="protein sequence ID" value="PIO24364.1"/>
    <property type="molecule type" value="Genomic_DNA"/>
</dbReference>
<dbReference type="Proteomes" id="UP000228934">
    <property type="component" value="Unassembled WGS sequence"/>
</dbReference>
<sequence>MPLPTISQYEPPQRSYCQYSYSWPHAFGPNYIYHPIHRPLCIHTAQCTMPRGLLMQVPLLLIPHREHIL</sequence>
<name>A0A2G9R917_AQUCT</name>
<reference evidence="2" key="1">
    <citation type="journal article" date="2017" name="Nat. Commun.">
        <title>The North American bullfrog draft genome provides insight into hormonal regulation of long noncoding RNA.</title>
        <authorList>
            <person name="Hammond S.A."/>
            <person name="Warren R.L."/>
            <person name="Vandervalk B.P."/>
            <person name="Kucuk E."/>
            <person name="Khan H."/>
            <person name="Gibb E.A."/>
            <person name="Pandoh P."/>
            <person name="Kirk H."/>
            <person name="Zhao Y."/>
            <person name="Jones M."/>
            <person name="Mungall A.J."/>
            <person name="Coope R."/>
            <person name="Pleasance S."/>
            <person name="Moore R.A."/>
            <person name="Holt R.A."/>
            <person name="Round J.M."/>
            <person name="Ohora S."/>
            <person name="Walle B.V."/>
            <person name="Veldhoen N."/>
            <person name="Helbing C.C."/>
            <person name="Birol I."/>
        </authorList>
    </citation>
    <scope>NUCLEOTIDE SEQUENCE [LARGE SCALE GENOMIC DNA]</scope>
</reference>
<evidence type="ECO:0000313" key="2">
    <source>
        <dbReference type="Proteomes" id="UP000228934"/>
    </source>
</evidence>